<evidence type="ECO:0000313" key="2">
    <source>
        <dbReference type="Proteomes" id="UP000436088"/>
    </source>
</evidence>
<dbReference type="EMBL" id="VEPZ02000399">
    <property type="protein sequence ID" value="KAE8725962.1"/>
    <property type="molecule type" value="Genomic_DNA"/>
</dbReference>
<gene>
    <name evidence="1" type="ORF">F3Y22_tig00008013pilonHSYRG00324</name>
</gene>
<organism evidence="1 2">
    <name type="scientific">Hibiscus syriacus</name>
    <name type="common">Rose of Sharon</name>
    <dbReference type="NCBI Taxonomy" id="106335"/>
    <lineage>
        <taxon>Eukaryota</taxon>
        <taxon>Viridiplantae</taxon>
        <taxon>Streptophyta</taxon>
        <taxon>Embryophyta</taxon>
        <taxon>Tracheophyta</taxon>
        <taxon>Spermatophyta</taxon>
        <taxon>Magnoliopsida</taxon>
        <taxon>eudicotyledons</taxon>
        <taxon>Gunneridae</taxon>
        <taxon>Pentapetalae</taxon>
        <taxon>rosids</taxon>
        <taxon>malvids</taxon>
        <taxon>Malvales</taxon>
        <taxon>Malvaceae</taxon>
        <taxon>Malvoideae</taxon>
        <taxon>Hibiscus</taxon>
    </lineage>
</organism>
<keyword evidence="2" id="KW-1185">Reference proteome</keyword>
<name>A0A6A3CFC0_HIBSY</name>
<protein>
    <submittedName>
        <fullName evidence="1">Uncharacterized protein</fullName>
    </submittedName>
</protein>
<dbReference type="Proteomes" id="UP000436088">
    <property type="component" value="Unassembled WGS sequence"/>
</dbReference>
<reference evidence="1" key="1">
    <citation type="submission" date="2019-09" db="EMBL/GenBank/DDBJ databases">
        <title>Draft genome information of white flower Hibiscus syriacus.</title>
        <authorList>
            <person name="Kim Y.-M."/>
        </authorList>
    </citation>
    <scope>NUCLEOTIDE SEQUENCE [LARGE SCALE GENOMIC DNA]</scope>
    <source>
        <strain evidence="1">YM2019G1</strain>
    </source>
</reference>
<comment type="caution">
    <text evidence="1">The sequence shown here is derived from an EMBL/GenBank/DDBJ whole genome shotgun (WGS) entry which is preliminary data.</text>
</comment>
<sequence length="79" mass="9029">MAVEEENKNLNVPEVEVKDQRKTDIVVTPFPSGRSKVKAQKGSLQPAYSTRRSVRLLGRSMAELSIKGERKCLQRLMKW</sequence>
<evidence type="ECO:0000313" key="1">
    <source>
        <dbReference type="EMBL" id="KAE8725962.1"/>
    </source>
</evidence>
<accession>A0A6A3CFC0</accession>
<proteinExistence type="predicted"/>
<dbReference type="AlphaFoldDB" id="A0A6A3CFC0"/>